<evidence type="ECO:0000259" key="3">
    <source>
        <dbReference type="SMART" id="SM00829"/>
    </source>
</evidence>
<dbReference type="RefSeq" id="WP_052215152.1">
    <property type="nucleotide sequence ID" value="NZ_BMFI01000001.1"/>
</dbReference>
<dbReference type="PANTHER" id="PTHR48106:SF13">
    <property type="entry name" value="QUINONE OXIDOREDUCTASE-RELATED"/>
    <property type="match status" value="1"/>
</dbReference>
<dbReference type="AlphaFoldDB" id="A0A3S0QFF6"/>
<feature type="domain" description="Enoyl reductase (ER)" evidence="3">
    <location>
        <begin position="10"/>
        <end position="324"/>
    </location>
</feature>
<dbReference type="InterPro" id="IPR013154">
    <property type="entry name" value="ADH-like_N"/>
</dbReference>
<evidence type="ECO:0000256" key="1">
    <source>
        <dbReference type="ARBA" id="ARBA00022857"/>
    </source>
</evidence>
<evidence type="ECO:0000313" key="4">
    <source>
        <dbReference type="EMBL" id="RUM02958.1"/>
    </source>
</evidence>
<sequence length="342" mass="35777">MKAIQFTRFGPPEVLEVVELPVPEPGPGEVLIRVHAAGVNFFEVLMRADRYAVSPDLPMFPGVEVAGIIERAGPGADRSLIGTRVAVPLFAIGRGSGGYAEFVAVDGGAVVPLPDAVSFTMAVALMVQGLTALHLLRSSPVNGKIVLVNAAAGGVGSLLLQLARRDRAKMVIAAASSEEKRALSLSLGADHVVDYTAPRWQEEVKGLSGGLGADIIYETVGGAVSRATLDALAPCGELVLTAMGRFGLGVADIERMLDQNQSIKGFSLLPLLTLQAVPKDFGALFDLAATGALTVVEGGRFPLHRAAEAHRVIEERRAVGKVVLTPSIQESEPDAMPKNLAP</sequence>
<protein>
    <submittedName>
        <fullName evidence="4">Zinc-binding alcohol dehydrogenase family protein</fullName>
    </submittedName>
</protein>
<dbReference type="Proteomes" id="UP000273611">
    <property type="component" value="Unassembled WGS sequence"/>
</dbReference>
<dbReference type="Pfam" id="PF08240">
    <property type="entry name" value="ADH_N"/>
    <property type="match status" value="1"/>
</dbReference>
<dbReference type="Pfam" id="PF13602">
    <property type="entry name" value="ADH_zinc_N_2"/>
    <property type="match status" value="1"/>
</dbReference>
<dbReference type="GO" id="GO:0003960">
    <property type="term" value="F:quinone reductase (NADPH) activity"/>
    <property type="evidence" value="ECO:0007669"/>
    <property type="project" value="TreeGrafter"/>
</dbReference>
<dbReference type="PANTHER" id="PTHR48106">
    <property type="entry name" value="QUINONE OXIDOREDUCTASE PIG3-RELATED"/>
    <property type="match status" value="1"/>
</dbReference>
<accession>A0A3S0QFF6</accession>
<dbReference type="SUPFAM" id="SSF50129">
    <property type="entry name" value="GroES-like"/>
    <property type="match status" value="1"/>
</dbReference>
<dbReference type="SMART" id="SM00829">
    <property type="entry name" value="PKS_ER"/>
    <property type="match status" value="1"/>
</dbReference>
<dbReference type="GO" id="GO:0008270">
    <property type="term" value="F:zinc ion binding"/>
    <property type="evidence" value="ECO:0007669"/>
    <property type="project" value="InterPro"/>
</dbReference>
<proteinExistence type="predicted"/>
<dbReference type="PROSITE" id="PS01162">
    <property type="entry name" value="QOR_ZETA_CRYSTAL"/>
    <property type="match status" value="1"/>
</dbReference>
<dbReference type="Gene3D" id="3.40.50.720">
    <property type="entry name" value="NAD(P)-binding Rossmann-like Domain"/>
    <property type="match status" value="1"/>
</dbReference>
<keyword evidence="1" id="KW-0521">NADP</keyword>
<dbReference type="InterPro" id="IPR002364">
    <property type="entry name" value="Quin_OxRdtase/zeta-crystal_CS"/>
</dbReference>
<dbReference type="Gene3D" id="3.90.180.10">
    <property type="entry name" value="Medium-chain alcohol dehydrogenases, catalytic domain"/>
    <property type="match status" value="1"/>
</dbReference>
<name>A0A3S0QFF6_9HYPH</name>
<dbReference type="EMBL" id="RIBW01000002">
    <property type="protein sequence ID" value="RUM02958.1"/>
    <property type="molecule type" value="Genomic_DNA"/>
</dbReference>
<dbReference type="InterPro" id="IPR020843">
    <property type="entry name" value="ER"/>
</dbReference>
<dbReference type="GO" id="GO:0035925">
    <property type="term" value="F:mRNA 3'-UTR AU-rich region binding"/>
    <property type="evidence" value="ECO:0007669"/>
    <property type="project" value="TreeGrafter"/>
</dbReference>
<keyword evidence="2" id="KW-0560">Oxidoreductase</keyword>
<dbReference type="InterPro" id="IPR036291">
    <property type="entry name" value="NAD(P)-bd_dom_sf"/>
</dbReference>
<dbReference type="GO" id="GO:0070402">
    <property type="term" value="F:NADPH binding"/>
    <property type="evidence" value="ECO:0007669"/>
    <property type="project" value="TreeGrafter"/>
</dbReference>
<reference evidence="4 5" key="1">
    <citation type="journal article" date="2015" name="Int. J. Syst. Evol. Microbiol.">
        <title>Rhizobium anhuiense sp. nov., isolated from effective nodules of Vicia faba and Pisum sativum.</title>
        <authorList>
            <person name="Zhang Y.J."/>
            <person name="Zheng W.T."/>
            <person name="Everall I."/>
            <person name="Young J.P."/>
            <person name="Zhang X.X."/>
            <person name="Tian C.F."/>
            <person name="Sui X.H."/>
            <person name="Wang E.T."/>
            <person name="Chen W.X."/>
        </authorList>
    </citation>
    <scope>NUCLEOTIDE SEQUENCE [LARGE SCALE GENOMIC DNA]</scope>
    <source>
        <strain evidence="4 5">CCBAU 23252</strain>
    </source>
</reference>
<organism evidence="4 5">
    <name type="scientific">Rhizobium anhuiense</name>
    <dbReference type="NCBI Taxonomy" id="1184720"/>
    <lineage>
        <taxon>Bacteria</taxon>
        <taxon>Pseudomonadati</taxon>
        <taxon>Pseudomonadota</taxon>
        <taxon>Alphaproteobacteria</taxon>
        <taxon>Hyphomicrobiales</taxon>
        <taxon>Rhizobiaceae</taxon>
        <taxon>Rhizobium/Agrobacterium group</taxon>
        <taxon>Rhizobium</taxon>
    </lineage>
</organism>
<dbReference type="GO" id="GO:0005829">
    <property type="term" value="C:cytosol"/>
    <property type="evidence" value="ECO:0007669"/>
    <property type="project" value="TreeGrafter"/>
</dbReference>
<dbReference type="SUPFAM" id="SSF51735">
    <property type="entry name" value="NAD(P)-binding Rossmann-fold domains"/>
    <property type="match status" value="1"/>
</dbReference>
<comment type="caution">
    <text evidence="4">The sequence shown here is derived from an EMBL/GenBank/DDBJ whole genome shotgun (WGS) entry which is preliminary data.</text>
</comment>
<evidence type="ECO:0000256" key="2">
    <source>
        <dbReference type="ARBA" id="ARBA00023002"/>
    </source>
</evidence>
<dbReference type="InterPro" id="IPR011032">
    <property type="entry name" value="GroES-like_sf"/>
</dbReference>
<evidence type="ECO:0000313" key="5">
    <source>
        <dbReference type="Proteomes" id="UP000273611"/>
    </source>
</evidence>
<gene>
    <name evidence="4" type="ORF">EEQ99_07045</name>
</gene>